<feature type="region of interest" description="Disordered" evidence="1">
    <location>
        <begin position="273"/>
        <end position="370"/>
    </location>
</feature>
<feature type="domain" description="Peptidoglycan binding-like" evidence="3">
    <location>
        <begin position="386"/>
        <end position="420"/>
    </location>
</feature>
<dbReference type="InterPro" id="IPR036366">
    <property type="entry name" value="PGBDSf"/>
</dbReference>
<evidence type="ECO:0000313" key="7">
    <source>
        <dbReference type="Proteomes" id="UP000295506"/>
    </source>
</evidence>
<organism evidence="5 7">
    <name type="scientific">Pseudodesulfovibrio indicus</name>
    <dbReference type="NCBI Taxonomy" id="1716143"/>
    <lineage>
        <taxon>Bacteria</taxon>
        <taxon>Pseudomonadati</taxon>
        <taxon>Thermodesulfobacteriota</taxon>
        <taxon>Desulfovibrionia</taxon>
        <taxon>Desulfovibrionales</taxon>
        <taxon>Desulfovibrionaceae</taxon>
    </lineage>
</organism>
<keyword evidence="2" id="KW-0732">Signal</keyword>
<dbReference type="RefSeq" id="WP_066799065.1">
    <property type="nucleotide sequence ID" value="NZ_CP014206.1"/>
</dbReference>
<dbReference type="InterPro" id="IPR036365">
    <property type="entry name" value="PGBD-like_sf"/>
</dbReference>
<evidence type="ECO:0000259" key="3">
    <source>
        <dbReference type="Pfam" id="PF01471"/>
    </source>
</evidence>
<dbReference type="Proteomes" id="UP000295506">
    <property type="component" value="Unassembled WGS sequence"/>
</dbReference>
<feature type="compositionally biased region" description="Low complexity" evidence="1">
    <location>
        <begin position="287"/>
        <end position="305"/>
    </location>
</feature>
<evidence type="ECO:0000256" key="1">
    <source>
        <dbReference type="SAM" id="MobiDB-lite"/>
    </source>
</evidence>
<dbReference type="InterPro" id="IPR002477">
    <property type="entry name" value="Peptidoglycan-bd-like"/>
</dbReference>
<dbReference type="OrthoDB" id="5457402at2"/>
<protein>
    <submittedName>
        <fullName evidence="5">Peptidoglycan binding protein</fullName>
    </submittedName>
</protein>
<evidence type="ECO:0000313" key="6">
    <source>
        <dbReference type="Proteomes" id="UP000055611"/>
    </source>
</evidence>
<name>A0A140D929_9BACT</name>
<feature type="compositionally biased region" description="Pro residues" evidence="1">
    <location>
        <begin position="356"/>
        <end position="365"/>
    </location>
</feature>
<dbReference type="EMBL" id="SOBK01000013">
    <property type="protein sequence ID" value="TDT86348.1"/>
    <property type="molecule type" value="Genomic_DNA"/>
</dbReference>
<evidence type="ECO:0000313" key="4">
    <source>
        <dbReference type="EMBL" id="AMK09696.1"/>
    </source>
</evidence>
<feature type="compositionally biased region" description="Basic and acidic residues" evidence="1">
    <location>
        <begin position="273"/>
        <end position="283"/>
    </location>
</feature>
<dbReference type="Proteomes" id="UP000055611">
    <property type="component" value="Chromosome"/>
</dbReference>
<dbReference type="AlphaFoldDB" id="A0A140D929"/>
<feature type="chain" id="PRO_5043668807" evidence="2">
    <location>
        <begin position="25"/>
        <end position="445"/>
    </location>
</feature>
<reference evidence="4 6" key="1">
    <citation type="journal article" date="2016" name="Front. Microbiol.">
        <title>Genome Sequence of the Piezophilic, Mesophilic Sulfate-Reducing Bacterium Desulfovibrio indicus J2T.</title>
        <authorList>
            <person name="Cao J."/>
            <person name="Maignien L."/>
            <person name="Shao Z."/>
            <person name="Alain K."/>
            <person name="Jebbar M."/>
        </authorList>
    </citation>
    <scope>NUCLEOTIDE SEQUENCE [LARGE SCALE GENOMIC DNA]</scope>
    <source>
        <strain evidence="4 6">J2</strain>
    </source>
</reference>
<feature type="signal peptide" evidence="2">
    <location>
        <begin position="1"/>
        <end position="24"/>
    </location>
</feature>
<dbReference type="SUPFAM" id="SSF47090">
    <property type="entry name" value="PGBD-like"/>
    <property type="match status" value="1"/>
</dbReference>
<dbReference type="EMBL" id="CP014206">
    <property type="protein sequence ID" value="AMK09696.1"/>
    <property type="molecule type" value="Genomic_DNA"/>
</dbReference>
<evidence type="ECO:0000256" key="2">
    <source>
        <dbReference type="SAM" id="SignalP"/>
    </source>
</evidence>
<accession>A0A140D929</accession>
<evidence type="ECO:0000313" key="5">
    <source>
        <dbReference type="EMBL" id="TDT86348.1"/>
    </source>
</evidence>
<dbReference type="Pfam" id="PF01471">
    <property type="entry name" value="PG_binding_1"/>
    <property type="match status" value="1"/>
</dbReference>
<reference evidence="5 7" key="2">
    <citation type="submission" date="2019-03" db="EMBL/GenBank/DDBJ databases">
        <title>Genomic Encyclopedia of Type Strains, Phase IV (KMG-IV): sequencing the most valuable type-strain genomes for metagenomic binning, comparative biology and taxonomic classification.</title>
        <authorList>
            <person name="Goeker M."/>
        </authorList>
    </citation>
    <scope>NUCLEOTIDE SEQUENCE [LARGE SCALE GENOMIC DNA]</scope>
    <source>
        <strain evidence="5 7">DSM 101483</strain>
    </source>
</reference>
<sequence>MRTPILTLLLSLTLLLASAAPAAAAENQWPQDARDVAFAIASRATGQPGLANIGFAPGAENGIEGVANNFYSAFQAGRIALVTYTNFGTGSVYDAEVAGVINLADPNGRIVALQFGAKYSVNGTRITINQVATATASPPTVFVEVYMVPMDTFMNVPYDVVNDWGALYKVARENAYLPPKEEAPKGAYMVLTFVKNRIAPDSQFEAIVNTRKTARTERDNTAKEKERIMDYQGWRVHMFAARFSPTSIRDHFYINYYYTPGMGVPASERERVQVARWDSKPSGDRQAAAPKPAPMVVEEAPAPTFNAPPPPAPAYAPQPAPKPAPAPAYAPQPAPQPAPQAAPEPHPVYNYAEPTAQPPASPPAPAAAGPGPLERGLAFLNPVFPDDVELIQNRLKELGIYKGTIDKTFGPMTKRSLDHFAVQHGFPKGQWSLGLQKALFQGTGL</sequence>
<proteinExistence type="predicted"/>
<feature type="compositionally biased region" description="Pro residues" evidence="1">
    <location>
        <begin position="306"/>
        <end position="346"/>
    </location>
</feature>
<dbReference type="KEGG" id="dej:AWY79_00525"/>
<dbReference type="Gene3D" id="1.10.101.10">
    <property type="entry name" value="PGBD-like superfamily/PGBD"/>
    <property type="match status" value="1"/>
</dbReference>
<keyword evidence="6" id="KW-1185">Reference proteome</keyword>
<gene>
    <name evidence="4" type="ORF">AWY79_00525</name>
    <name evidence="5" type="ORF">EDC59_11322</name>
</gene>